<evidence type="ECO:0000256" key="2">
    <source>
        <dbReference type="ARBA" id="ARBA00023163"/>
    </source>
</evidence>
<gene>
    <name evidence="4" type="ORF">BTE48_01230</name>
</gene>
<dbReference type="Pfam" id="PF01965">
    <property type="entry name" value="DJ-1_PfpI"/>
    <property type="match status" value="1"/>
</dbReference>
<dbReference type="SMART" id="SM00342">
    <property type="entry name" value="HTH_ARAC"/>
    <property type="match status" value="1"/>
</dbReference>
<dbReference type="InterPro" id="IPR029062">
    <property type="entry name" value="Class_I_gatase-like"/>
</dbReference>
<dbReference type="PANTHER" id="PTHR43130:SF3">
    <property type="entry name" value="HTH-TYPE TRANSCRIPTIONAL REGULATOR RV1931C"/>
    <property type="match status" value="1"/>
</dbReference>
<feature type="domain" description="HTH araC/xylS-type" evidence="3">
    <location>
        <begin position="221"/>
        <end position="319"/>
    </location>
</feature>
<keyword evidence="5" id="KW-1185">Reference proteome</keyword>
<proteinExistence type="predicted"/>
<dbReference type="CDD" id="cd03137">
    <property type="entry name" value="GATase1_AraC_1"/>
    <property type="match status" value="1"/>
</dbReference>
<accession>A0A1V4T922</accession>
<keyword evidence="1" id="KW-0805">Transcription regulation</keyword>
<dbReference type="PANTHER" id="PTHR43130">
    <property type="entry name" value="ARAC-FAMILY TRANSCRIPTIONAL REGULATOR"/>
    <property type="match status" value="1"/>
</dbReference>
<dbReference type="GO" id="GO:0003700">
    <property type="term" value="F:DNA-binding transcription factor activity"/>
    <property type="evidence" value="ECO:0007669"/>
    <property type="project" value="InterPro"/>
</dbReference>
<evidence type="ECO:0000313" key="5">
    <source>
        <dbReference type="Proteomes" id="UP000191418"/>
    </source>
</evidence>
<reference evidence="4 5" key="1">
    <citation type="submission" date="2017-01" db="EMBL/GenBank/DDBJ databases">
        <title>Genome Sequencing of a Marine Spirillum, Oceanospirillum multiglobuliferum ATCC 33336, from Japan.</title>
        <authorList>
            <person name="Carney J.G."/>
            <person name="Trachtenberg A.M."/>
            <person name="Rheaume B.A."/>
            <person name="Linnane J.D."/>
            <person name="Pitts N.L."/>
            <person name="Mykles D.L."/>
            <person name="Maclea K.S."/>
        </authorList>
    </citation>
    <scope>NUCLEOTIDE SEQUENCE [LARGE SCALE GENOMIC DNA]</scope>
    <source>
        <strain evidence="4 5">ATCC 33336</strain>
    </source>
</reference>
<dbReference type="EMBL" id="MTSM01000001">
    <property type="protein sequence ID" value="OPX57081.1"/>
    <property type="molecule type" value="Genomic_DNA"/>
</dbReference>
<dbReference type="InterPro" id="IPR009057">
    <property type="entry name" value="Homeodomain-like_sf"/>
</dbReference>
<evidence type="ECO:0000256" key="1">
    <source>
        <dbReference type="ARBA" id="ARBA00023015"/>
    </source>
</evidence>
<comment type="caution">
    <text evidence="4">The sequence shown here is derived from an EMBL/GenBank/DDBJ whole genome shotgun (WGS) entry which is preliminary data.</text>
</comment>
<dbReference type="GO" id="GO:0043565">
    <property type="term" value="F:sequence-specific DNA binding"/>
    <property type="evidence" value="ECO:0007669"/>
    <property type="project" value="InterPro"/>
</dbReference>
<organism evidence="4 5">
    <name type="scientific">Oceanospirillum multiglobuliferum</name>
    <dbReference type="NCBI Taxonomy" id="64969"/>
    <lineage>
        <taxon>Bacteria</taxon>
        <taxon>Pseudomonadati</taxon>
        <taxon>Pseudomonadota</taxon>
        <taxon>Gammaproteobacteria</taxon>
        <taxon>Oceanospirillales</taxon>
        <taxon>Oceanospirillaceae</taxon>
        <taxon>Oceanospirillum</taxon>
    </lineage>
</organism>
<dbReference type="OrthoDB" id="9803764at2"/>
<sequence length="322" mass="35786">MLSLPDTDLIQIAVVAFNQISPFHLSVPSVVFGEALQGEPVFALKVCSADNDLCLTTSAGYSLVLQYDLQPLKQAQIIIVPSWRNPNERPPEALLAALNKAYQRGATIVGLCLGAYVLAEAGLLTGRKATTHWAYADDFSVRYPEVQLNADILYVEYQGIMTSAGTAAGIDCCLQMLRQQLGADRANRVARRLVVPPHRQGGQRQYIDRPLPTNAQDNRLNALLAWVRSDLSAEYSIDYLANKALMSRRTFTRHFRAATGTTFGNWLLHQRLGLCQQLLERTDQPIESIASHAGFGSVVSMRQHFRQVFGVSPTVWRQTFRV</sequence>
<dbReference type="PROSITE" id="PS01124">
    <property type="entry name" value="HTH_ARAC_FAMILY_2"/>
    <property type="match status" value="1"/>
</dbReference>
<dbReference type="Gene3D" id="3.40.50.880">
    <property type="match status" value="1"/>
</dbReference>
<dbReference type="InterPro" id="IPR002818">
    <property type="entry name" value="DJ-1/PfpI"/>
</dbReference>
<dbReference type="STRING" id="64969.SAMN02745127_02055"/>
<evidence type="ECO:0000313" key="4">
    <source>
        <dbReference type="EMBL" id="OPX57081.1"/>
    </source>
</evidence>
<dbReference type="SUPFAM" id="SSF52317">
    <property type="entry name" value="Class I glutamine amidotransferase-like"/>
    <property type="match status" value="1"/>
</dbReference>
<dbReference type="AlphaFoldDB" id="A0A1V4T922"/>
<keyword evidence="2" id="KW-0804">Transcription</keyword>
<dbReference type="InterPro" id="IPR052158">
    <property type="entry name" value="INH-QAR"/>
</dbReference>
<dbReference type="Gene3D" id="1.10.10.60">
    <property type="entry name" value="Homeodomain-like"/>
    <property type="match status" value="1"/>
</dbReference>
<dbReference type="SUPFAM" id="SSF46689">
    <property type="entry name" value="Homeodomain-like"/>
    <property type="match status" value="2"/>
</dbReference>
<name>A0A1V4T922_9GAMM</name>
<dbReference type="Pfam" id="PF12833">
    <property type="entry name" value="HTH_18"/>
    <property type="match status" value="1"/>
</dbReference>
<dbReference type="Proteomes" id="UP000191418">
    <property type="component" value="Unassembled WGS sequence"/>
</dbReference>
<evidence type="ECO:0000259" key="3">
    <source>
        <dbReference type="PROSITE" id="PS01124"/>
    </source>
</evidence>
<protein>
    <submittedName>
        <fullName evidence="4">AraC family transcriptional regulator</fullName>
    </submittedName>
</protein>
<dbReference type="InterPro" id="IPR018060">
    <property type="entry name" value="HTH_AraC"/>
</dbReference>